<dbReference type="PROSITE" id="PS51164">
    <property type="entry name" value="CBM1_2"/>
    <property type="match status" value="1"/>
</dbReference>
<keyword evidence="12 16" id="KW-1015">Disulfide bond</keyword>
<evidence type="ECO:0000256" key="1">
    <source>
        <dbReference type="ARBA" id="ARBA00004177"/>
    </source>
</evidence>
<proteinExistence type="inferred from homology"/>
<protein>
    <recommendedName>
        <fullName evidence="16">AA9 family lytic polysaccharide monooxygenase</fullName>
        <ecNumber evidence="16">1.14.99.56</ecNumber>
    </recommendedName>
    <alternativeName>
        <fullName evidence="16">Endo-beta-1,4-glucanase</fullName>
    </alternativeName>
    <alternativeName>
        <fullName evidence="16">Glycosyl hydrolase 61 family protein</fullName>
    </alternativeName>
</protein>
<dbReference type="SUPFAM" id="SSF57180">
    <property type="entry name" value="Cellulose-binding domain"/>
    <property type="match status" value="1"/>
</dbReference>
<comment type="catalytic activity">
    <reaction evidence="16">
        <text>[(1-&gt;4)-beta-D-glucosyl]n+m + reduced acceptor + O2 = 4-dehydro-beta-D-glucosyl-[(1-&gt;4)-beta-D-glucosyl]n-1 + [(1-&gt;4)-beta-D-glucosyl]m + acceptor + H2O.</text>
        <dbReference type="EC" id="1.14.99.56"/>
    </reaction>
</comment>
<dbReference type="OrthoDB" id="10260857at2759"/>
<dbReference type="Gene3D" id="1.10.287.660">
    <property type="entry name" value="Helix hairpin bin"/>
    <property type="match status" value="1"/>
</dbReference>
<dbReference type="SMART" id="SM00236">
    <property type="entry name" value="fCBD"/>
    <property type="match status" value="1"/>
</dbReference>
<reference evidence="20 21" key="1">
    <citation type="journal article" date="2017" name="Mol. Ecol.">
        <title>Comparative and population genomic landscape of Phellinus noxius: A hypervariable fungus causing root rot in trees.</title>
        <authorList>
            <person name="Chung C.L."/>
            <person name="Lee T.J."/>
            <person name="Akiba M."/>
            <person name="Lee H.H."/>
            <person name="Kuo T.H."/>
            <person name="Liu D."/>
            <person name="Ke H.M."/>
            <person name="Yokoi T."/>
            <person name="Roa M.B."/>
            <person name="Lu M.J."/>
            <person name="Chang Y.Y."/>
            <person name="Ann P.J."/>
            <person name="Tsai J.N."/>
            <person name="Chen C.Y."/>
            <person name="Tzean S.S."/>
            <person name="Ota Y."/>
            <person name="Hattori T."/>
            <person name="Sahashi N."/>
            <person name="Liou R.F."/>
            <person name="Kikuchi T."/>
            <person name="Tsai I.J."/>
        </authorList>
    </citation>
    <scope>NUCLEOTIDE SEQUENCE [LARGE SCALE GENOMIC DNA]</scope>
    <source>
        <strain evidence="20 21">FFPRI411160</strain>
    </source>
</reference>
<dbReference type="GO" id="GO:0005576">
    <property type="term" value="C:extracellular region"/>
    <property type="evidence" value="ECO:0007669"/>
    <property type="project" value="UniProtKB-SubCell"/>
</dbReference>
<dbReference type="PANTHER" id="PTHR33353">
    <property type="entry name" value="PUTATIVE (AFU_ORTHOLOGUE AFUA_1G12560)-RELATED"/>
    <property type="match status" value="1"/>
</dbReference>
<comment type="domain">
    <text evidence="16">Has a modular structure: an endo-beta-1,4-glucanase catalytic module at the N-terminus, a linker rich in serines and threonines, and a C-terminal carbohydrate-binding module (CBM).</text>
</comment>
<evidence type="ECO:0000256" key="11">
    <source>
        <dbReference type="ARBA" id="ARBA00023033"/>
    </source>
</evidence>
<dbReference type="InterPro" id="IPR049892">
    <property type="entry name" value="AA9"/>
</dbReference>
<keyword evidence="7 15" id="KW-0653">Protein transport</keyword>
<keyword evidence="8 16" id="KW-0136">Cellulose degradation</keyword>
<comment type="function">
    <text evidence="16">Lytic polysaccharide monooxygenase (LMPO) that depolymerizes crystalline and amorphous polysaccharides via the oxidation of scissile alpha- or beta-(1-4)-glycosidic bonds, yielding C1 and/or C4 oxidation products. Catalysis by LPMOs requires the reduction of the active-site copper from Cu(II) to Cu(I) by a reducing agent and H(2)O(2) or O(2) as a cosubstrate.</text>
</comment>
<dbReference type="GO" id="GO:0030245">
    <property type="term" value="P:cellulose catabolic process"/>
    <property type="evidence" value="ECO:0007669"/>
    <property type="project" value="UniProtKB-UniRule"/>
</dbReference>
<evidence type="ECO:0000256" key="14">
    <source>
        <dbReference type="ARBA" id="ARBA00023326"/>
    </source>
</evidence>
<dbReference type="AlphaFoldDB" id="A0A286UC27"/>
<dbReference type="InParanoid" id="A0A286UC27"/>
<keyword evidence="14 16" id="KW-0624">Polysaccharide degradation</keyword>
<evidence type="ECO:0000313" key="20">
    <source>
        <dbReference type="EMBL" id="PAV17130.1"/>
    </source>
</evidence>
<dbReference type="EC" id="1.14.99.56" evidence="16"/>
<evidence type="ECO:0000256" key="17">
    <source>
        <dbReference type="SAM" id="MobiDB-lite"/>
    </source>
</evidence>
<feature type="region of interest" description="Disordered" evidence="17">
    <location>
        <begin position="125"/>
        <end position="147"/>
    </location>
</feature>
<feature type="domain" description="VPS37 C-terminal" evidence="19">
    <location>
        <begin position="88"/>
        <end position="195"/>
    </location>
</feature>
<dbReference type="STRING" id="2282107.A0A286UC27"/>
<gene>
    <name evidence="20" type="ORF">PNOK_0719400</name>
</gene>
<dbReference type="GO" id="GO:0000813">
    <property type="term" value="C:ESCRT I complex"/>
    <property type="evidence" value="ECO:0007669"/>
    <property type="project" value="UniProtKB-ARBA"/>
</dbReference>
<keyword evidence="10" id="KW-0186">Copper</keyword>
<dbReference type="GO" id="GO:0004497">
    <property type="term" value="F:monooxygenase activity"/>
    <property type="evidence" value="ECO:0007669"/>
    <property type="project" value="UniProtKB-KW"/>
</dbReference>
<dbReference type="InterPro" id="IPR037202">
    <property type="entry name" value="ESCRT_assembly_dom"/>
</dbReference>
<feature type="region of interest" description="Disordered" evidence="17">
    <location>
        <begin position="430"/>
        <end position="449"/>
    </location>
</feature>
<dbReference type="Gene3D" id="2.70.50.70">
    <property type="match status" value="1"/>
</dbReference>
<name>A0A286UC27_9AGAM</name>
<evidence type="ECO:0000256" key="12">
    <source>
        <dbReference type="ARBA" id="ARBA00023157"/>
    </source>
</evidence>
<keyword evidence="21" id="KW-1185">Reference proteome</keyword>
<dbReference type="GO" id="GO:0030248">
    <property type="term" value="F:cellulose binding"/>
    <property type="evidence" value="ECO:0007669"/>
    <property type="project" value="UniProtKB-UniRule"/>
</dbReference>
<keyword evidence="16" id="KW-0964">Secreted</keyword>
<keyword evidence="3 15" id="KW-0813">Transport</keyword>
<dbReference type="InterPro" id="IPR029012">
    <property type="entry name" value="Helix_hairpin_bin_sf"/>
</dbReference>
<dbReference type="PROSITE" id="PS51314">
    <property type="entry name" value="VPS37_C"/>
    <property type="match status" value="1"/>
</dbReference>
<dbReference type="SUPFAM" id="SSF140111">
    <property type="entry name" value="Endosomal sorting complex assembly domain"/>
    <property type="match status" value="1"/>
</dbReference>
<evidence type="ECO:0000256" key="7">
    <source>
        <dbReference type="ARBA" id="ARBA00022927"/>
    </source>
</evidence>
<dbReference type="InterPro" id="IPR005103">
    <property type="entry name" value="AA9_LPMO"/>
</dbReference>
<evidence type="ECO:0000259" key="18">
    <source>
        <dbReference type="PROSITE" id="PS51164"/>
    </source>
</evidence>
<comment type="similarity">
    <text evidence="2">Belongs to the VPS37 family.</text>
</comment>
<evidence type="ECO:0000313" key="21">
    <source>
        <dbReference type="Proteomes" id="UP000217199"/>
    </source>
</evidence>
<sequence length="509" mass="55407">MSFESPLFTEFPELSKYSREDLEDMLNDPQYFQAVLHTLPQVQAMLRNQIELGMANEELARNNLAMQENLYKLRSETKEAFDKAKSLEARWKEIEKEQRDVYQRFSPQFLLMRLRHATTAQDDASEARASEFIQSTSSSGPAEANGKDVDDFVKEFRELRKTYHKRVMWDRCILVPFVNTLSTSMRSSVILQLFALALSSSAHTIFQELYVNGVDQGHLVGIRVPDYDGPITDVTSNDVICNGGINPYHQPISTTVITVPAGSSVTAEWHHSLAGADPSDPADPVDSSHKGPVISYLARIPDATQSDVTGLEWFKIYEDGLDVSTNTWGVDRMIANKGKVTFTIPECIPAGQYLLRHEMIALHGASTYPGAQLYMECAQLEITGGGSTTPSGVSFPGAYKGSDPGITVNIYYPPLTSYTIPGPSVFSCSNSGTTNPSSPATSSSLSSIPQSSTTVASSSTVVESSSAPVSTGSTAAQYAQCGGTGFTGPTVCASPFTCTKLNDYYSQCL</sequence>
<dbReference type="PANTHER" id="PTHR33353:SF18">
    <property type="entry name" value="ENDOGLUCANASE II"/>
    <property type="match status" value="1"/>
</dbReference>
<dbReference type="GO" id="GO:0008810">
    <property type="term" value="F:cellulase activity"/>
    <property type="evidence" value="ECO:0007669"/>
    <property type="project" value="UniProtKB-UniRule"/>
</dbReference>
<keyword evidence="4" id="KW-0479">Metal-binding</keyword>
<dbReference type="GO" id="GO:0072666">
    <property type="term" value="P:establishment of protein localization to vacuole"/>
    <property type="evidence" value="ECO:0007669"/>
    <property type="project" value="UniProtKB-ARBA"/>
</dbReference>
<dbReference type="EMBL" id="NBII01000007">
    <property type="protein sequence ID" value="PAV17130.1"/>
    <property type="molecule type" value="Genomic_DNA"/>
</dbReference>
<keyword evidence="13 16" id="KW-0119">Carbohydrate metabolism</keyword>
<dbReference type="GO" id="GO:0006886">
    <property type="term" value="P:intracellular protein transport"/>
    <property type="evidence" value="ECO:0007669"/>
    <property type="project" value="UniProtKB-ARBA"/>
</dbReference>
<evidence type="ECO:0000256" key="8">
    <source>
        <dbReference type="ARBA" id="ARBA00023001"/>
    </source>
</evidence>
<keyword evidence="6" id="KW-0967">Endosome</keyword>
<evidence type="ECO:0000256" key="6">
    <source>
        <dbReference type="ARBA" id="ARBA00022753"/>
    </source>
</evidence>
<evidence type="ECO:0000256" key="15">
    <source>
        <dbReference type="PROSITE-ProRule" id="PRU00646"/>
    </source>
</evidence>
<evidence type="ECO:0000259" key="19">
    <source>
        <dbReference type="PROSITE" id="PS51314"/>
    </source>
</evidence>
<keyword evidence="11" id="KW-0503">Monooxygenase</keyword>
<evidence type="ECO:0000256" key="2">
    <source>
        <dbReference type="ARBA" id="ARBA00007617"/>
    </source>
</evidence>
<dbReference type="InterPro" id="IPR009851">
    <property type="entry name" value="Mod_r"/>
</dbReference>
<keyword evidence="5" id="KW-0732">Signal</keyword>
<dbReference type="GO" id="GO:0046872">
    <property type="term" value="F:metal ion binding"/>
    <property type="evidence" value="ECO:0007669"/>
    <property type="project" value="UniProtKB-KW"/>
</dbReference>
<evidence type="ECO:0000256" key="13">
    <source>
        <dbReference type="ARBA" id="ARBA00023277"/>
    </source>
</evidence>
<evidence type="ECO:0000256" key="10">
    <source>
        <dbReference type="ARBA" id="ARBA00023008"/>
    </source>
</evidence>
<dbReference type="InterPro" id="IPR035971">
    <property type="entry name" value="CBD_sf"/>
</dbReference>
<evidence type="ECO:0000256" key="9">
    <source>
        <dbReference type="ARBA" id="ARBA00023002"/>
    </source>
</evidence>
<evidence type="ECO:0000256" key="16">
    <source>
        <dbReference type="RuleBase" id="RU368122"/>
    </source>
</evidence>
<keyword evidence="20" id="KW-0378">Hydrolase</keyword>
<evidence type="ECO:0000256" key="5">
    <source>
        <dbReference type="ARBA" id="ARBA00022729"/>
    </source>
</evidence>
<dbReference type="Pfam" id="PF07200">
    <property type="entry name" value="Mod_r"/>
    <property type="match status" value="1"/>
</dbReference>
<dbReference type="Proteomes" id="UP000217199">
    <property type="component" value="Unassembled WGS sequence"/>
</dbReference>
<feature type="domain" description="CBM1" evidence="18">
    <location>
        <begin position="473"/>
        <end position="509"/>
    </location>
</feature>
<dbReference type="GO" id="GO:0043162">
    <property type="term" value="P:ubiquitin-dependent protein catabolic process via the multivesicular body sorting pathway"/>
    <property type="evidence" value="ECO:0007669"/>
    <property type="project" value="UniProtKB-ARBA"/>
</dbReference>
<comment type="subcellular location">
    <subcellularLocation>
        <location evidence="1">Endosome</location>
    </subcellularLocation>
    <subcellularLocation>
        <location evidence="16">Secreted</location>
    </subcellularLocation>
</comment>
<accession>A0A286UC27</accession>
<dbReference type="Pfam" id="PF03443">
    <property type="entry name" value="AA9"/>
    <property type="match status" value="1"/>
</dbReference>
<dbReference type="InterPro" id="IPR000254">
    <property type="entry name" value="CBD"/>
</dbReference>
<dbReference type="CDD" id="cd21175">
    <property type="entry name" value="LPMO_AA9"/>
    <property type="match status" value="1"/>
</dbReference>
<organism evidence="20 21">
    <name type="scientific">Pyrrhoderma noxium</name>
    <dbReference type="NCBI Taxonomy" id="2282107"/>
    <lineage>
        <taxon>Eukaryota</taxon>
        <taxon>Fungi</taxon>
        <taxon>Dikarya</taxon>
        <taxon>Basidiomycota</taxon>
        <taxon>Agaricomycotina</taxon>
        <taxon>Agaricomycetes</taxon>
        <taxon>Hymenochaetales</taxon>
        <taxon>Hymenochaetaceae</taxon>
        <taxon>Pyrrhoderma</taxon>
    </lineage>
</organism>
<keyword evidence="9" id="KW-0560">Oxidoreductase</keyword>
<evidence type="ECO:0000256" key="3">
    <source>
        <dbReference type="ARBA" id="ARBA00022448"/>
    </source>
</evidence>
<dbReference type="PROSITE" id="PS00562">
    <property type="entry name" value="CBM1_1"/>
    <property type="match status" value="1"/>
</dbReference>
<comment type="caution">
    <text evidence="20">The sequence shown here is derived from an EMBL/GenBank/DDBJ whole genome shotgun (WGS) entry which is preliminary data.</text>
</comment>
<evidence type="ECO:0000256" key="4">
    <source>
        <dbReference type="ARBA" id="ARBA00022723"/>
    </source>
</evidence>
<dbReference type="Pfam" id="PF00734">
    <property type="entry name" value="CBM_1"/>
    <property type="match status" value="1"/>
</dbReference>